<gene>
    <name evidence="2" type="ORF">N7539_004637</name>
</gene>
<feature type="compositionally biased region" description="Basic and acidic residues" evidence="1">
    <location>
        <begin position="191"/>
        <end position="200"/>
    </location>
</feature>
<protein>
    <submittedName>
        <fullName evidence="2">Uncharacterized protein</fullName>
    </submittedName>
</protein>
<feature type="compositionally biased region" description="Basic and acidic residues" evidence="1">
    <location>
        <begin position="156"/>
        <end position="175"/>
    </location>
</feature>
<dbReference type="Proteomes" id="UP001148312">
    <property type="component" value="Unassembled WGS sequence"/>
</dbReference>
<accession>A0A9X0BYZ1</accession>
<dbReference type="AlphaFoldDB" id="A0A9X0BYZ1"/>
<dbReference type="EMBL" id="JAPWDQ010000004">
    <property type="protein sequence ID" value="KAJ5489747.1"/>
    <property type="molecule type" value="Genomic_DNA"/>
</dbReference>
<feature type="region of interest" description="Disordered" evidence="1">
    <location>
        <begin position="156"/>
        <end position="212"/>
    </location>
</feature>
<reference evidence="2" key="2">
    <citation type="journal article" date="2023" name="IMA Fungus">
        <title>Comparative genomic study of the Penicillium genus elucidates a diverse pangenome and 15 lateral gene transfer events.</title>
        <authorList>
            <person name="Petersen C."/>
            <person name="Sorensen T."/>
            <person name="Nielsen M.R."/>
            <person name="Sondergaard T.E."/>
            <person name="Sorensen J.L."/>
            <person name="Fitzpatrick D.A."/>
            <person name="Frisvad J.C."/>
            <person name="Nielsen K.L."/>
        </authorList>
    </citation>
    <scope>NUCLEOTIDE SEQUENCE</scope>
    <source>
        <strain evidence="2">IBT 30728</strain>
    </source>
</reference>
<feature type="region of interest" description="Disordered" evidence="1">
    <location>
        <begin position="60"/>
        <end position="103"/>
    </location>
</feature>
<keyword evidence="3" id="KW-1185">Reference proteome</keyword>
<evidence type="ECO:0000313" key="2">
    <source>
        <dbReference type="EMBL" id="KAJ5489747.1"/>
    </source>
</evidence>
<reference evidence="2" key="1">
    <citation type="submission" date="2022-12" db="EMBL/GenBank/DDBJ databases">
        <authorList>
            <person name="Petersen C."/>
        </authorList>
    </citation>
    <scope>NUCLEOTIDE SEQUENCE</scope>
    <source>
        <strain evidence="2">IBT 30728</strain>
    </source>
</reference>
<evidence type="ECO:0000313" key="3">
    <source>
        <dbReference type="Proteomes" id="UP001148312"/>
    </source>
</evidence>
<dbReference type="GeneID" id="81624488"/>
<name>A0A9X0BYZ1_9EURO</name>
<dbReference type="RefSeq" id="XP_056791780.1">
    <property type="nucleotide sequence ID" value="XM_056934239.1"/>
</dbReference>
<evidence type="ECO:0000256" key="1">
    <source>
        <dbReference type="SAM" id="MobiDB-lite"/>
    </source>
</evidence>
<sequence>MCTQNYTTYLACNHTYPSHKTLCPEARAGIPLQARTGCGARLHILRDKIRGAAETRKSTSKYVQGLGSAGTVNGDRDGDGNGNGNGSERERESGCQDHDQDQGGRWNMRGLNWWMGFRIPDERRVEREGLCADCSWMLKVEMGRVLRGWEMGDEKRDRRERGMDGGVDSRARDETDGGECEGGGRFPSTAEDGRSPDSKESSAGGMWARLFS</sequence>
<comment type="caution">
    <text evidence="2">The sequence shown here is derived from an EMBL/GenBank/DDBJ whole genome shotgun (WGS) entry which is preliminary data.</text>
</comment>
<feature type="compositionally biased region" description="Basic and acidic residues" evidence="1">
    <location>
        <begin position="87"/>
        <end position="102"/>
    </location>
</feature>
<proteinExistence type="predicted"/>
<organism evidence="2 3">
    <name type="scientific">Penicillium diatomitis</name>
    <dbReference type="NCBI Taxonomy" id="2819901"/>
    <lineage>
        <taxon>Eukaryota</taxon>
        <taxon>Fungi</taxon>
        <taxon>Dikarya</taxon>
        <taxon>Ascomycota</taxon>
        <taxon>Pezizomycotina</taxon>
        <taxon>Eurotiomycetes</taxon>
        <taxon>Eurotiomycetidae</taxon>
        <taxon>Eurotiales</taxon>
        <taxon>Aspergillaceae</taxon>
        <taxon>Penicillium</taxon>
    </lineage>
</organism>